<evidence type="ECO:0000256" key="1">
    <source>
        <dbReference type="ARBA" id="ARBA00004777"/>
    </source>
</evidence>
<accession>A0A1F7H0J8</accession>
<evidence type="ECO:0000256" key="6">
    <source>
        <dbReference type="ARBA" id="ARBA00023002"/>
    </source>
</evidence>
<dbReference type="InterPro" id="IPR020630">
    <property type="entry name" value="THF_DH/CycHdrlase_cat_dom"/>
</dbReference>
<dbReference type="Pfam" id="PF02882">
    <property type="entry name" value="THF_DHG_CYH_C"/>
    <property type="match status" value="1"/>
</dbReference>
<keyword evidence="7" id="KW-0028">Amino-acid biosynthesis</keyword>
<proteinExistence type="predicted"/>
<keyword evidence="5" id="KW-0521">NADP</keyword>
<keyword evidence="8" id="KW-0511">Multifunctional enzyme</keyword>
<evidence type="ECO:0000259" key="10">
    <source>
        <dbReference type="Pfam" id="PF02882"/>
    </source>
</evidence>
<dbReference type="InterPro" id="IPR000672">
    <property type="entry name" value="THF_DH/CycHdrlase"/>
</dbReference>
<feature type="domain" description="Tetrahydrofolate dehydrogenase/cyclohydrolase NAD(P)-binding" evidence="10">
    <location>
        <begin position="165"/>
        <end position="287"/>
    </location>
</feature>
<evidence type="ECO:0000259" key="9">
    <source>
        <dbReference type="Pfam" id="PF00763"/>
    </source>
</evidence>
<organism evidence="11 12">
    <name type="scientific">Candidatus Roizmanbacteria bacterium RIFCSPHIGHO2_02_FULL_38_11</name>
    <dbReference type="NCBI Taxonomy" id="1802039"/>
    <lineage>
        <taxon>Bacteria</taxon>
        <taxon>Candidatus Roizmaniibacteriota</taxon>
    </lineage>
</organism>
<dbReference type="GO" id="GO:0004477">
    <property type="term" value="F:methenyltetrahydrofolate cyclohydrolase activity"/>
    <property type="evidence" value="ECO:0007669"/>
    <property type="project" value="TreeGrafter"/>
</dbReference>
<keyword evidence="3" id="KW-0658">Purine biosynthesis</keyword>
<dbReference type="SUPFAM" id="SSF51735">
    <property type="entry name" value="NAD(P)-binding Rossmann-fold domains"/>
    <property type="match status" value="1"/>
</dbReference>
<dbReference type="GO" id="GO:0005829">
    <property type="term" value="C:cytosol"/>
    <property type="evidence" value="ECO:0007669"/>
    <property type="project" value="TreeGrafter"/>
</dbReference>
<evidence type="ECO:0000313" key="11">
    <source>
        <dbReference type="EMBL" id="OGK24678.1"/>
    </source>
</evidence>
<evidence type="ECO:0000256" key="5">
    <source>
        <dbReference type="ARBA" id="ARBA00022857"/>
    </source>
</evidence>
<dbReference type="PANTHER" id="PTHR48099">
    <property type="entry name" value="C-1-TETRAHYDROFOLATE SYNTHASE, CYTOPLASMIC-RELATED"/>
    <property type="match status" value="1"/>
</dbReference>
<name>A0A1F7H0J8_9BACT</name>
<feature type="domain" description="Tetrahydrofolate dehydrogenase/cyclohydrolase catalytic" evidence="9">
    <location>
        <begin position="3"/>
        <end position="116"/>
    </location>
</feature>
<dbReference type="InterPro" id="IPR046346">
    <property type="entry name" value="Aminoacid_DH-like_N_sf"/>
</dbReference>
<comment type="pathway">
    <text evidence="1">One-carbon metabolism; tetrahydrofolate interconversion.</text>
</comment>
<dbReference type="EMBL" id="MFZO01000031">
    <property type="protein sequence ID" value="OGK24678.1"/>
    <property type="molecule type" value="Genomic_DNA"/>
</dbReference>
<sequence length="288" mass="32323">MEIPGKKISLAIEKVLKKEAKKLRKKNSLKLSAFLVGQPTDQLSFIKIKAKIAKKLGIGFELIHLKTSPSFEVFMHKIKEKSQNPETTAIIIQHPLPAQLSTVSLYEYIPREKEIEGHKRKSAFLPPIGLAVLTVLKYIYLKPRIGPDLMVDINKERSLFKKLFRNKRVVLVGRGITGGQPIGKTLTEARINFINVNSQTPEPQTYYKEADVIITAVGKKIITADMLKPGVTLINVGFRREGKKIKGDYDENEIKNISGFYSSTPGGIGPIDVLYLYKNLIDAAKLQR</sequence>
<evidence type="ECO:0000256" key="7">
    <source>
        <dbReference type="ARBA" id="ARBA00023167"/>
    </source>
</evidence>
<dbReference type="GO" id="GO:0035999">
    <property type="term" value="P:tetrahydrofolate interconversion"/>
    <property type="evidence" value="ECO:0007669"/>
    <property type="project" value="TreeGrafter"/>
</dbReference>
<reference evidence="11 12" key="1">
    <citation type="journal article" date="2016" name="Nat. Commun.">
        <title>Thousands of microbial genomes shed light on interconnected biogeochemical processes in an aquifer system.</title>
        <authorList>
            <person name="Anantharaman K."/>
            <person name="Brown C.T."/>
            <person name="Hug L.A."/>
            <person name="Sharon I."/>
            <person name="Castelle C.J."/>
            <person name="Probst A.J."/>
            <person name="Thomas B.C."/>
            <person name="Singh A."/>
            <person name="Wilkins M.J."/>
            <person name="Karaoz U."/>
            <person name="Brodie E.L."/>
            <person name="Williams K.H."/>
            <person name="Hubbard S.S."/>
            <person name="Banfield J.F."/>
        </authorList>
    </citation>
    <scope>NUCLEOTIDE SEQUENCE [LARGE SCALE GENOMIC DNA]</scope>
</reference>
<dbReference type="Pfam" id="PF00763">
    <property type="entry name" value="THF_DHG_CYH"/>
    <property type="match status" value="1"/>
</dbReference>
<dbReference type="Gene3D" id="3.40.50.720">
    <property type="entry name" value="NAD(P)-binding Rossmann-like Domain"/>
    <property type="match status" value="1"/>
</dbReference>
<protein>
    <recommendedName>
        <fullName evidence="13">Methenyltetrahydrofolate cyclohydrolase</fullName>
    </recommendedName>
</protein>
<evidence type="ECO:0000256" key="8">
    <source>
        <dbReference type="ARBA" id="ARBA00023268"/>
    </source>
</evidence>
<gene>
    <name evidence="11" type="ORF">A3C25_01740</name>
</gene>
<dbReference type="Gene3D" id="3.40.50.10860">
    <property type="entry name" value="Leucine Dehydrogenase, chain A, domain 1"/>
    <property type="match status" value="1"/>
</dbReference>
<evidence type="ECO:0000256" key="3">
    <source>
        <dbReference type="ARBA" id="ARBA00022755"/>
    </source>
</evidence>
<keyword evidence="4" id="KW-0378">Hydrolase</keyword>
<evidence type="ECO:0000256" key="2">
    <source>
        <dbReference type="ARBA" id="ARBA00022563"/>
    </source>
</evidence>
<keyword evidence="7" id="KW-0486">Methionine biosynthesis</keyword>
<evidence type="ECO:0008006" key="13">
    <source>
        <dbReference type="Google" id="ProtNLM"/>
    </source>
</evidence>
<dbReference type="PRINTS" id="PR00085">
    <property type="entry name" value="THFDHDRGNASE"/>
</dbReference>
<keyword evidence="6" id="KW-0560">Oxidoreductase</keyword>
<dbReference type="PANTHER" id="PTHR48099:SF5">
    <property type="entry name" value="C-1-TETRAHYDROFOLATE SYNTHASE, CYTOPLASMIC"/>
    <property type="match status" value="1"/>
</dbReference>
<dbReference type="Proteomes" id="UP000177913">
    <property type="component" value="Unassembled WGS sequence"/>
</dbReference>
<dbReference type="GO" id="GO:0006164">
    <property type="term" value="P:purine nucleotide biosynthetic process"/>
    <property type="evidence" value="ECO:0007669"/>
    <property type="project" value="UniProtKB-KW"/>
</dbReference>
<keyword evidence="2" id="KW-0554">One-carbon metabolism</keyword>
<comment type="caution">
    <text evidence="11">The sequence shown here is derived from an EMBL/GenBank/DDBJ whole genome shotgun (WGS) entry which is preliminary data.</text>
</comment>
<dbReference type="AlphaFoldDB" id="A0A1F7H0J8"/>
<dbReference type="InterPro" id="IPR020631">
    <property type="entry name" value="THF_DH/CycHdrlase_NAD-bd_dom"/>
</dbReference>
<dbReference type="InterPro" id="IPR036291">
    <property type="entry name" value="NAD(P)-bd_dom_sf"/>
</dbReference>
<dbReference type="GO" id="GO:0009086">
    <property type="term" value="P:methionine biosynthetic process"/>
    <property type="evidence" value="ECO:0007669"/>
    <property type="project" value="UniProtKB-KW"/>
</dbReference>
<evidence type="ECO:0000313" key="12">
    <source>
        <dbReference type="Proteomes" id="UP000177913"/>
    </source>
</evidence>
<evidence type="ECO:0000256" key="4">
    <source>
        <dbReference type="ARBA" id="ARBA00022801"/>
    </source>
</evidence>
<dbReference type="SUPFAM" id="SSF53223">
    <property type="entry name" value="Aminoacid dehydrogenase-like, N-terminal domain"/>
    <property type="match status" value="1"/>
</dbReference>
<dbReference type="GO" id="GO:0004488">
    <property type="term" value="F:methylenetetrahydrofolate dehydrogenase (NADP+) activity"/>
    <property type="evidence" value="ECO:0007669"/>
    <property type="project" value="InterPro"/>
</dbReference>